<dbReference type="InterPro" id="IPR032466">
    <property type="entry name" value="Metal_Hydrolase"/>
</dbReference>
<dbReference type="InterPro" id="IPR033932">
    <property type="entry name" value="YtcJ-like"/>
</dbReference>
<gene>
    <name evidence="2" type="ORF">PBAT_21410</name>
</gene>
<protein>
    <submittedName>
        <fullName evidence="2">Amidohydrolase</fullName>
    </submittedName>
</protein>
<evidence type="ECO:0000259" key="1">
    <source>
        <dbReference type="Pfam" id="PF07969"/>
    </source>
</evidence>
<name>A0A162MAI5_9BACL</name>
<dbReference type="PANTHER" id="PTHR22642">
    <property type="entry name" value="IMIDAZOLONEPROPIONASE"/>
    <property type="match status" value="1"/>
</dbReference>
<evidence type="ECO:0000313" key="2">
    <source>
        <dbReference type="EMBL" id="OAB41123.1"/>
    </source>
</evidence>
<accession>A0A162MAI5</accession>
<feature type="domain" description="Amidohydrolase 3" evidence="1">
    <location>
        <begin position="49"/>
        <end position="531"/>
    </location>
</feature>
<dbReference type="Pfam" id="PF07969">
    <property type="entry name" value="Amidohydro_3"/>
    <property type="match status" value="1"/>
</dbReference>
<reference evidence="2 3" key="1">
    <citation type="submission" date="2016-03" db="EMBL/GenBank/DDBJ databases">
        <title>Draft genome sequence of Paenibacillus antarcticus CECT 5836.</title>
        <authorList>
            <person name="Shin S.-K."/>
            <person name="Yi H."/>
        </authorList>
    </citation>
    <scope>NUCLEOTIDE SEQUENCE [LARGE SCALE GENOMIC DNA]</scope>
    <source>
        <strain evidence="2 3">CECT 5836</strain>
    </source>
</reference>
<sequence>MGKCWWNGTIYTMEYEGHTVEAVYTEHGLVVATGSKEEIDVIFQDQIDEVVDLQGGTMFPGFVDSHMHLIGHGETFLKLDLSTMNSRVEVLQAVAKRVAVTPKGSWIIAEGWNENRWTDKSLITRKLLDKVAPDHPVMLRRICRHVLVVNTRTMEAVQIEGMQFIDVVDASLDDTELGTEHDGIYKENDQDLILHAVPTVTEAYLQEALILAIQHAWSQGLVGGHTEDLSYYGSCTRTIRAFNHVIHERSMKFRAHLLIHHMIIDEWRKDELAVSMKSSLLEFGAMKIFADGSLGGRTALLSRNYADDPNTNGIAIHTDEELSALVQQARIYGLPIAVHAIGDLAAEKVLDVMERYPTSEGTRDRLIHGQVLSQNSIERIKTLPIVIDIQPTFVASDYPWVMDRVGVGTDLHIYAWQSMLDNGLHCAGGSDAPIEHISPLLGMYTAVTRTSSEDPTQTIYQPDERLSVYDAISLYTTGSAYASAHEHDRGLIRAGYCADFTVMTMDPFMNTSAKWLEEGIAMTIIDETVVYKRD</sequence>
<dbReference type="InterPro" id="IPR011059">
    <property type="entry name" value="Metal-dep_hydrolase_composite"/>
</dbReference>
<dbReference type="Proteomes" id="UP000077355">
    <property type="component" value="Unassembled WGS sequence"/>
</dbReference>
<dbReference type="InterPro" id="IPR013108">
    <property type="entry name" value="Amidohydro_3"/>
</dbReference>
<dbReference type="Gene3D" id="3.10.310.70">
    <property type="match status" value="1"/>
</dbReference>
<dbReference type="SUPFAM" id="SSF51338">
    <property type="entry name" value="Composite domain of metallo-dependent hydrolases"/>
    <property type="match status" value="1"/>
</dbReference>
<dbReference type="AlphaFoldDB" id="A0A162MAI5"/>
<dbReference type="SUPFAM" id="SSF51556">
    <property type="entry name" value="Metallo-dependent hydrolases"/>
    <property type="match status" value="1"/>
</dbReference>
<organism evidence="2 3">
    <name type="scientific">Paenibacillus antarcticus</name>
    <dbReference type="NCBI Taxonomy" id="253703"/>
    <lineage>
        <taxon>Bacteria</taxon>
        <taxon>Bacillati</taxon>
        <taxon>Bacillota</taxon>
        <taxon>Bacilli</taxon>
        <taxon>Bacillales</taxon>
        <taxon>Paenibacillaceae</taxon>
        <taxon>Paenibacillus</taxon>
    </lineage>
</organism>
<dbReference type="RefSeq" id="WP_068652717.1">
    <property type="nucleotide sequence ID" value="NZ_CP043611.1"/>
</dbReference>
<keyword evidence="2" id="KW-0378">Hydrolase</keyword>
<dbReference type="Gene3D" id="3.20.20.140">
    <property type="entry name" value="Metal-dependent hydrolases"/>
    <property type="match status" value="1"/>
</dbReference>
<dbReference type="OrthoDB" id="9767366at2"/>
<dbReference type="EMBL" id="LVJI01000048">
    <property type="protein sequence ID" value="OAB41123.1"/>
    <property type="molecule type" value="Genomic_DNA"/>
</dbReference>
<dbReference type="Gene3D" id="2.30.40.10">
    <property type="entry name" value="Urease, subunit C, domain 1"/>
    <property type="match status" value="1"/>
</dbReference>
<comment type="caution">
    <text evidence="2">The sequence shown here is derived from an EMBL/GenBank/DDBJ whole genome shotgun (WGS) entry which is preliminary data.</text>
</comment>
<keyword evidence="3" id="KW-1185">Reference proteome</keyword>
<dbReference type="PANTHER" id="PTHR22642:SF2">
    <property type="entry name" value="PROTEIN LONG AFTER FAR-RED 3"/>
    <property type="match status" value="1"/>
</dbReference>
<evidence type="ECO:0000313" key="3">
    <source>
        <dbReference type="Proteomes" id="UP000077355"/>
    </source>
</evidence>
<dbReference type="CDD" id="cd01300">
    <property type="entry name" value="YtcJ_like"/>
    <property type="match status" value="1"/>
</dbReference>
<proteinExistence type="predicted"/>
<dbReference type="GO" id="GO:0016810">
    <property type="term" value="F:hydrolase activity, acting on carbon-nitrogen (but not peptide) bonds"/>
    <property type="evidence" value="ECO:0007669"/>
    <property type="project" value="InterPro"/>
</dbReference>